<dbReference type="GO" id="GO:0008473">
    <property type="term" value="F:ornithine cyclodeaminase activity"/>
    <property type="evidence" value="ECO:0007669"/>
    <property type="project" value="UniProtKB-EC"/>
</dbReference>
<evidence type="ECO:0000256" key="1">
    <source>
        <dbReference type="ARBA" id="ARBA00008903"/>
    </source>
</evidence>
<comment type="similarity">
    <text evidence="1">Belongs to the ornithine cyclodeaminase/mu-crystallin family.</text>
</comment>
<protein>
    <submittedName>
        <fullName evidence="2">Ornithine cyclodeaminase</fullName>
        <ecNumber evidence="2">4.3.1.12</ecNumber>
    </submittedName>
</protein>
<dbReference type="PIRSF" id="PIRSF001439">
    <property type="entry name" value="CryM"/>
    <property type="match status" value="1"/>
</dbReference>
<dbReference type="GO" id="GO:0005737">
    <property type="term" value="C:cytoplasm"/>
    <property type="evidence" value="ECO:0007669"/>
    <property type="project" value="TreeGrafter"/>
</dbReference>
<dbReference type="Gene3D" id="3.30.1780.10">
    <property type="entry name" value="ornithine cyclodeaminase, domain 1"/>
    <property type="match status" value="1"/>
</dbReference>
<dbReference type="SUPFAM" id="SSF51735">
    <property type="entry name" value="NAD(P)-binding Rossmann-fold domains"/>
    <property type="match status" value="1"/>
</dbReference>
<proteinExistence type="inferred from homology"/>
<dbReference type="InterPro" id="IPR023401">
    <property type="entry name" value="ODC_N"/>
</dbReference>
<dbReference type="RefSeq" id="WP_034846426.1">
    <property type="nucleotide sequence ID" value="NZ_JANX01000570.1"/>
</dbReference>
<dbReference type="EMBL" id="JANX01000570">
    <property type="protein sequence ID" value="KGM31197.1"/>
    <property type="molecule type" value="Genomic_DNA"/>
</dbReference>
<reference evidence="2 3" key="1">
    <citation type="submission" date="2014-01" db="EMBL/GenBank/DDBJ databases">
        <title>Genome sequence determination for a cystic fibrosis isolate, Inquilinus limosus.</title>
        <authorList>
            <person name="Pino M."/>
            <person name="Di Conza J."/>
            <person name="Gutkind G."/>
        </authorList>
    </citation>
    <scope>NUCLEOTIDE SEQUENCE [LARGE SCALE GENOMIC DNA]</scope>
    <source>
        <strain evidence="2 3">MP06</strain>
    </source>
</reference>
<name>A0A0A0D2C0_9PROT</name>
<organism evidence="2 3">
    <name type="scientific">Inquilinus limosus MP06</name>
    <dbReference type="NCBI Taxonomy" id="1398085"/>
    <lineage>
        <taxon>Bacteria</taxon>
        <taxon>Pseudomonadati</taxon>
        <taxon>Pseudomonadota</taxon>
        <taxon>Alphaproteobacteria</taxon>
        <taxon>Rhodospirillales</taxon>
        <taxon>Rhodospirillaceae</taxon>
        <taxon>Inquilinus</taxon>
    </lineage>
</organism>
<dbReference type="Proteomes" id="UP000029995">
    <property type="component" value="Unassembled WGS sequence"/>
</dbReference>
<dbReference type="FunFam" id="3.40.50.720:FF:000311">
    <property type="entry name" value="Ornithine cyclodeaminase"/>
    <property type="match status" value="1"/>
</dbReference>
<dbReference type="Gene3D" id="3.40.50.720">
    <property type="entry name" value="NAD(P)-binding Rossmann-like Domain"/>
    <property type="match status" value="1"/>
</dbReference>
<gene>
    <name evidence="2" type="ORF">P409_28585</name>
</gene>
<dbReference type="OrthoDB" id="9785971at2"/>
<evidence type="ECO:0000313" key="2">
    <source>
        <dbReference type="EMBL" id="KGM31197.1"/>
    </source>
</evidence>
<dbReference type="EC" id="4.3.1.12" evidence="2"/>
<dbReference type="GO" id="GO:0019752">
    <property type="term" value="P:carboxylic acid metabolic process"/>
    <property type="evidence" value="ECO:0007669"/>
    <property type="project" value="UniProtKB-ARBA"/>
</dbReference>
<dbReference type="GO" id="GO:0016491">
    <property type="term" value="F:oxidoreductase activity"/>
    <property type="evidence" value="ECO:0007669"/>
    <property type="project" value="UniProtKB-ARBA"/>
</dbReference>
<dbReference type="PANTHER" id="PTHR13812:SF19">
    <property type="entry name" value="KETIMINE REDUCTASE MU-CRYSTALLIN"/>
    <property type="match status" value="1"/>
</dbReference>
<evidence type="ECO:0000313" key="3">
    <source>
        <dbReference type="Proteomes" id="UP000029995"/>
    </source>
</evidence>
<dbReference type="InterPro" id="IPR036291">
    <property type="entry name" value="NAD(P)-bd_dom_sf"/>
</dbReference>
<dbReference type="NCBIfam" id="NF004793">
    <property type="entry name" value="PRK06141.1"/>
    <property type="match status" value="1"/>
</dbReference>
<dbReference type="PANTHER" id="PTHR13812">
    <property type="entry name" value="KETIMINE REDUCTASE MU-CRYSTALLIN"/>
    <property type="match status" value="1"/>
</dbReference>
<comment type="caution">
    <text evidence="2">The sequence shown here is derived from an EMBL/GenBank/DDBJ whole genome shotgun (WGS) entry which is preliminary data.</text>
</comment>
<dbReference type="AlphaFoldDB" id="A0A0A0D2C0"/>
<keyword evidence="2" id="KW-0456">Lyase</keyword>
<sequence>MLAIDAAALDRAIDTRALIEALRQAFRREVEAPLRHHHTMPTAAGDATLLIMPAWEREQAIGIKLVSLMPGNPARDLPFIVGSYLLLDGATGVPRAIMDGPTLTNRRTAAASALAADYLARPDASRMVMVGAGALAPHFIRAHVAVRPLKDIAIWARRPEQAAELAKTLAAEGLPVRAAADLEAAVREADIISCATQSRAPIVHGAWLKPGSHLDLAGAYLPAMRESDDEAVCRARIFVDTRAGALAEAGDLLQPLRAGVIGEDAILADLHDLTRGTASGRGSADEITLFKSVGTALEDLAAARLAVETLQGQGA</sequence>
<dbReference type="Pfam" id="PF02423">
    <property type="entry name" value="OCD_Mu_crystall"/>
    <property type="match status" value="1"/>
</dbReference>
<accession>A0A0A0D2C0</accession>
<dbReference type="InterPro" id="IPR003462">
    <property type="entry name" value="ODC_Mu_crystall"/>
</dbReference>